<dbReference type="AlphaFoldDB" id="A0AAV5QGX6"/>
<dbReference type="PANTHER" id="PTHR12894">
    <property type="entry name" value="CNH DOMAIN CONTAINING"/>
    <property type="match status" value="1"/>
</dbReference>
<name>A0AAV5QGX6_9ASCO</name>
<dbReference type="GO" id="GO:0006914">
    <property type="term" value="P:autophagy"/>
    <property type="evidence" value="ECO:0007669"/>
    <property type="project" value="TreeGrafter"/>
</dbReference>
<dbReference type="InterPro" id="IPR000547">
    <property type="entry name" value="Clathrin_H-chain/VPS_repeat"/>
</dbReference>
<proteinExistence type="inferred from homology"/>
<dbReference type="EMBL" id="BTFZ01000002">
    <property type="protein sequence ID" value="GMM33614.1"/>
    <property type="molecule type" value="Genomic_DNA"/>
</dbReference>
<dbReference type="Pfam" id="PF00780">
    <property type="entry name" value="CNH"/>
    <property type="match status" value="1"/>
</dbReference>
<evidence type="ECO:0000259" key="6">
    <source>
        <dbReference type="PROSITE" id="PS50219"/>
    </source>
</evidence>
<dbReference type="PANTHER" id="PTHR12894:SF49">
    <property type="entry name" value="VAM6_VPS39-LIKE PROTEIN"/>
    <property type="match status" value="1"/>
</dbReference>
<dbReference type="InterPro" id="IPR036322">
    <property type="entry name" value="WD40_repeat_dom_sf"/>
</dbReference>
<dbReference type="GeneID" id="90071593"/>
<evidence type="ECO:0000256" key="4">
    <source>
        <dbReference type="PROSITE-ProRule" id="PRU01006"/>
    </source>
</evidence>
<dbReference type="InterPro" id="IPR032914">
    <property type="entry name" value="Vam6/VPS39/TRAP1"/>
</dbReference>
<keyword evidence="2" id="KW-0472">Membrane</keyword>
<evidence type="ECO:0000313" key="7">
    <source>
        <dbReference type="EMBL" id="GMM33614.1"/>
    </source>
</evidence>
<dbReference type="Pfam" id="PF10366">
    <property type="entry name" value="Vps39_1"/>
    <property type="match status" value="2"/>
</dbReference>
<dbReference type="SUPFAM" id="SSF50978">
    <property type="entry name" value="WD40 repeat-like"/>
    <property type="match status" value="1"/>
</dbReference>
<dbReference type="PROSITE" id="PS50219">
    <property type="entry name" value="CNH"/>
    <property type="match status" value="1"/>
</dbReference>
<sequence>MSTVISPRSIVRAPSISCFLPVDNRLLIATIGGEIIIYSTTDDDSNSTFVNDPLDSPVTLTSLNNSHPTSPILSAVSPSNNPGDPSLQNWLDSTGHQLTAVTKFQISSKPITEMKYLKDLNYLILKYDNCLHLYNFSTFKLVKTLVNSKGLTSYAVFSQMYESELGEIYNHQRTKESNNNPPKDKDIQSKLHKLDSYSLYQNFYDHDPFEESSMSTASFTTTAYAPDDMIHSYLAYSVKRRLYIISWDINDSNSFKEVSIALPDKVRNFEFLNSTKILVGLTSDFDIVDIPTGTLIHLPLPAISINASYSSSFLSSFSGGPRHNLSLVKLIHNSTLLVAHDRTSIKLHNATLEPLNKSYLTFTSTPISIHYLFPYIVLVTTTAIEIRDPKNGYLLQSISIGHSQSPISIIVDPIQNFLYLQSGSTLMQCQPKSFISQLNSLEASHRLDEAANLAFQLPETFLPDKTSRLRQLQIKKAARLFSSTVAMRSPSDKKLSEAMELFSSFLAPPELVLSLFPRFVTGHTEYSRRTEFDGFVDTSLSNITFDDLMLADDNNILGREVSNSDIVTVQGSRPSTPTPFAPSTPKQGMTRSSSVMNITGDSKSIYSVGTATTSTPNRMHHHHHHRHHFNKEQVRIKQNRKKLMKAIHALVGYLADTRRKIGKMLQYAGELNNDSGSSKPLLYWKTQPLPLDIFGADLNKVATLVDDTLFCCYLMISPLLIGPLFRVNNWCSVEIVEERLMCHRKSIIEDNNSFDGSFDDSGLIAGREDESIIRGKFYTELIDFYHGKKLHGKALELLKRLGNDEEITIESLNPDDETDDETDDEMRSRSSDTSTPESIPSLLLTPATVHLSNSVEALEALRSPLSTIHYLLKLNQDYLRLIFQYIMWPMSVMPDKAMLVFLADSEENESLNRESVVDFLMTGLDFDDESMRLKYVIDYLEHVIGDFNDSNPKLHTKYVELLLELSSEENRDLSTSAYYDKLVAFVSTTNNYEPRTCLRLLQTRVSQGIDADVSRFIYLQTFIYRRLGDHLQVLQLLVWSLHDHARASEYCSELFKQDGERVGKHWLYELLKMYLKSDGKAALDTETDDDMVYGVLRSNLQHALELLETHRYATRLQLSQILGLFPGEVPISMIASMFAKHTTMQSSTLAKSRTMQALAKVELIKHQHNLLSMRSKSVVVDSTTRCGWCGKGLGGSVIGIVPNFHKSVSSGMVIHYGCIVDFETHCKKQVTGGGGGGVTGMKVIKFGDR</sequence>
<dbReference type="Proteomes" id="UP001360560">
    <property type="component" value="Unassembled WGS sequence"/>
</dbReference>
<dbReference type="PROSITE" id="PS50236">
    <property type="entry name" value="CHCR"/>
    <property type="match status" value="1"/>
</dbReference>
<evidence type="ECO:0000256" key="3">
    <source>
        <dbReference type="ARBA" id="ARBA00038201"/>
    </source>
</evidence>
<dbReference type="GO" id="GO:0000329">
    <property type="term" value="C:fungal-type vacuole membrane"/>
    <property type="evidence" value="ECO:0007669"/>
    <property type="project" value="TreeGrafter"/>
</dbReference>
<dbReference type="GO" id="GO:0034058">
    <property type="term" value="P:endosomal vesicle fusion"/>
    <property type="evidence" value="ECO:0007669"/>
    <property type="project" value="TreeGrafter"/>
</dbReference>
<feature type="region of interest" description="Disordered" evidence="5">
    <location>
        <begin position="569"/>
        <end position="592"/>
    </location>
</feature>
<evidence type="ECO:0000256" key="2">
    <source>
        <dbReference type="ARBA" id="ARBA00023136"/>
    </source>
</evidence>
<feature type="repeat" description="CHCR" evidence="4">
    <location>
        <begin position="904"/>
        <end position="1079"/>
    </location>
</feature>
<dbReference type="GO" id="GO:0012505">
    <property type="term" value="C:endomembrane system"/>
    <property type="evidence" value="ECO:0007669"/>
    <property type="project" value="UniProtKB-SubCell"/>
</dbReference>
<dbReference type="GO" id="GO:0006886">
    <property type="term" value="P:intracellular protein transport"/>
    <property type="evidence" value="ECO:0007669"/>
    <property type="project" value="UniProtKB-UniRule"/>
</dbReference>
<protein>
    <submittedName>
        <fullName evidence="7">Vam6 protein</fullName>
    </submittedName>
</protein>
<keyword evidence="8" id="KW-1185">Reference proteome</keyword>
<comment type="caution">
    <text evidence="7">The sequence shown here is derived from an EMBL/GenBank/DDBJ whole genome shotgun (WGS) entry which is preliminary data.</text>
</comment>
<dbReference type="InterPro" id="IPR001180">
    <property type="entry name" value="CNH_dom"/>
</dbReference>
<feature type="domain" description="CNH" evidence="6">
    <location>
        <begin position="13"/>
        <end position="413"/>
    </location>
</feature>
<feature type="compositionally biased region" description="Acidic residues" evidence="5">
    <location>
        <begin position="808"/>
        <end position="824"/>
    </location>
</feature>
<dbReference type="RefSeq" id="XP_064850614.1">
    <property type="nucleotide sequence ID" value="XM_064994542.1"/>
</dbReference>
<evidence type="ECO:0000256" key="5">
    <source>
        <dbReference type="SAM" id="MobiDB-lite"/>
    </source>
</evidence>
<accession>A0AAV5QGX6</accession>
<comment type="similarity">
    <text evidence="3">Belongs to the VAM6/VPS39 family.</text>
</comment>
<organism evidence="7 8">
    <name type="scientific">Saccharomycopsis crataegensis</name>
    <dbReference type="NCBI Taxonomy" id="43959"/>
    <lineage>
        <taxon>Eukaryota</taxon>
        <taxon>Fungi</taxon>
        <taxon>Dikarya</taxon>
        <taxon>Ascomycota</taxon>
        <taxon>Saccharomycotina</taxon>
        <taxon>Saccharomycetes</taxon>
        <taxon>Saccharomycopsidaceae</taxon>
        <taxon>Saccharomycopsis</taxon>
    </lineage>
</organism>
<reference evidence="7 8" key="1">
    <citation type="journal article" date="2023" name="Elife">
        <title>Identification of key yeast species and microbe-microbe interactions impacting larval growth of Drosophila in the wild.</title>
        <authorList>
            <person name="Mure A."/>
            <person name="Sugiura Y."/>
            <person name="Maeda R."/>
            <person name="Honda K."/>
            <person name="Sakurai N."/>
            <person name="Takahashi Y."/>
            <person name="Watada M."/>
            <person name="Katoh T."/>
            <person name="Gotoh A."/>
            <person name="Gotoh Y."/>
            <person name="Taniguchi I."/>
            <person name="Nakamura K."/>
            <person name="Hayashi T."/>
            <person name="Katayama T."/>
            <person name="Uemura T."/>
            <person name="Hattori Y."/>
        </authorList>
    </citation>
    <scope>NUCLEOTIDE SEQUENCE [LARGE SCALE GENOMIC DNA]</scope>
    <source>
        <strain evidence="7 8">SC-9</strain>
    </source>
</reference>
<comment type="subcellular location">
    <subcellularLocation>
        <location evidence="1">Endomembrane system</location>
        <topology evidence="1">Peripheral membrane protein</topology>
    </subcellularLocation>
</comment>
<feature type="region of interest" description="Disordered" evidence="5">
    <location>
        <begin position="808"/>
        <end position="840"/>
    </location>
</feature>
<feature type="compositionally biased region" description="Basic residues" evidence="5">
    <location>
        <begin position="618"/>
        <end position="629"/>
    </location>
</feature>
<evidence type="ECO:0000313" key="8">
    <source>
        <dbReference type="Proteomes" id="UP001360560"/>
    </source>
</evidence>
<dbReference type="InterPro" id="IPR019452">
    <property type="entry name" value="VPS39/TGF_beta_rcpt-assoc_1"/>
</dbReference>
<feature type="region of interest" description="Disordered" evidence="5">
    <location>
        <begin position="612"/>
        <end position="633"/>
    </location>
</feature>
<evidence type="ECO:0000256" key="1">
    <source>
        <dbReference type="ARBA" id="ARBA00004184"/>
    </source>
</evidence>
<gene>
    <name evidence="7" type="ORF">DASC09_009390</name>
</gene>